<sequence length="175" mass="20438">MSSRSRSRSSSGTRSRSRSIQRISPLKAPLTAAQFEEEVGHLEIAGEYNAQHVNKSLIKQFSHYFKKMDKDEEKKFKDEITNEDIKKLREKFQKLNGQGKPVAISTYKNIEKAPYNWQKLVIEATKLLKDVDEIPLAFERYTWDAGLLVIYAGYPKYLKHWHQGYVDYKKLKPIV</sequence>
<protein>
    <submittedName>
        <fullName evidence="2">Uncharacterized protein</fullName>
    </submittedName>
</protein>
<organism evidence="2">
    <name type="scientific">viral metagenome</name>
    <dbReference type="NCBI Taxonomy" id="1070528"/>
    <lineage>
        <taxon>unclassified sequences</taxon>
        <taxon>metagenomes</taxon>
        <taxon>organismal metagenomes</taxon>
    </lineage>
</organism>
<evidence type="ECO:0000256" key="1">
    <source>
        <dbReference type="SAM" id="MobiDB-lite"/>
    </source>
</evidence>
<feature type="region of interest" description="Disordered" evidence="1">
    <location>
        <begin position="1"/>
        <end position="25"/>
    </location>
</feature>
<accession>A0A6C0JQU8</accession>
<reference evidence="2" key="1">
    <citation type="journal article" date="2020" name="Nature">
        <title>Giant virus diversity and host interactions through global metagenomics.</title>
        <authorList>
            <person name="Schulz F."/>
            <person name="Roux S."/>
            <person name="Paez-Espino D."/>
            <person name="Jungbluth S."/>
            <person name="Walsh D.A."/>
            <person name="Denef V.J."/>
            <person name="McMahon K.D."/>
            <person name="Konstantinidis K.T."/>
            <person name="Eloe-Fadrosh E.A."/>
            <person name="Kyrpides N.C."/>
            <person name="Woyke T."/>
        </authorList>
    </citation>
    <scope>NUCLEOTIDE SEQUENCE</scope>
    <source>
        <strain evidence="2">GVMAG-M-3300027747-57</strain>
    </source>
</reference>
<dbReference type="EMBL" id="MN740431">
    <property type="protein sequence ID" value="QHU06238.1"/>
    <property type="molecule type" value="Genomic_DNA"/>
</dbReference>
<name>A0A6C0JQU8_9ZZZZ</name>
<dbReference type="AlphaFoldDB" id="A0A6C0JQU8"/>
<feature type="compositionally biased region" description="Low complexity" evidence="1">
    <location>
        <begin position="1"/>
        <end position="24"/>
    </location>
</feature>
<evidence type="ECO:0000313" key="2">
    <source>
        <dbReference type="EMBL" id="QHU06238.1"/>
    </source>
</evidence>
<proteinExistence type="predicted"/>